<feature type="region of interest" description="Disordered" evidence="1">
    <location>
        <begin position="60"/>
        <end position="92"/>
    </location>
</feature>
<organism evidence="2 3">
    <name type="scientific">Lophiotrema nucula</name>
    <dbReference type="NCBI Taxonomy" id="690887"/>
    <lineage>
        <taxon>Eukaryota</taxon>
        <taxon>Fungi</taxon>
        <taxon>Dikarya</taxon>
        <taxon>Ascomycota</taxon>
        <taxon>Pezizomycotina</taxon>
        <taxon>Dothideomycetes</taxon>
        <taxon>Pleosporomycetidae</taxon>
        <taxon>Pleosporales</taxon>
        <taxon>Lophiotremataceae</taxon>
        <taxon>Lophiotrema</taxon>
    </lineage>
</organism>
<proteinExistence type="predicted"/>
<evidence type="ECO:0000313" key="3">
    <source>
        <dbReference type="Proteomes" id="UP000799770"/>
    </source>
</evidence>
<evidence type="ECO:0000313" key="2">
    <source>
        <dbReference type="EMBL" id="KAF2115622.1"/>
    </source>
</evidence>
<feature type="compositionally biased region" description="Basic residues" evidence="1">
    <location>
        <begin position="127"/>
        <end position="138"/>
    </location>
</feature>
<protein>
    <submittedName>
        <fullName evidence="2">Uncharacterized protein</fullName>
    </submittedName>
</protein>
<sequence>MPLNVHRASEVSATSSSTVAEVYEQSKHAKETTSATTASEESDFRQHRLSPMFTTKISTAQAMHSSDRYRSTKVHDAISPIDGKTKSCDRSHTFDTFVPHRHLGDDKPEKRMGHTWDVVRAVAKLRKPAKNMARRASVRRSEKSHGFKRMGETDHERLMSVG</sequence>
<dbReference type="Proteomes" id="UP000799770">
    <property type="component" value="Unassembled WGS sequence"/>
</dbReference>
<accession>A0A6A5Z872</accession>
<dbReference type="AlphaFoldDB" id="A0A6A5Z872"/>
<gene>
    <name evidence="2" type="ORF">BDV96DRAFT_574207</name>
</gene>
<keyword evidence="3" id="KW-1185">Reference proteome</keyword>
<evidence type="ECO:0000256" key="1">
    <source>
        <dbReference type="SAM" id="MobiDB-lite"/>
    </source>
</evidence>
<feature type="compositionally biased region" description="Basic and acidic residues" evidence="1">
    <location>
        <begin position="65"/>
        <end position="76"/>
    </location>
</feature>
<dbReference type="EMBL" id="ML977322">
    <property type="protein sequence ID" value="KAF2115622.1"/>
    <property type="molecule type" value="Genomic_DNA"/>
</dbReference>
<feature type="region of interest" description="Disordered" evidence="1">
    <location>
        <begin position="127"/>
        <end position="162"/>
    </location>
</feature>
<feature type="compositionally biased region" description="Basic and acidic residues" evidence="1">
    <location>
        <begin position="139"/>
        <end position="162"/>
    </location>
</feature>
<feature type="compositionally biased region" description="Low complexity" evidence="1">
    <location>
        <begin position="10"/>
        <end position="22"/>
    </location>
</feature>
<reference evidence="2" key="1">
    <citation type="journal article" date="2020" name="Stud. Mycol.">
        <title>101 Dothideomycetes genomes: a test case for predicting lifestyles and emergence of pathogens.</title>
        <authorList>
            <person name="Haridas S."/>
            <person name="Albert R."/>
            <person name="Binder M."/>
            <person name="Bloem J."/>
            <person name="Labutti K."/>
            <person name="Salamov A."/>
            <person name="Andreopoulos B."/>
            <person name="Baker S."/>
            <person name="Barry K."/>
            <person name="Bills G."/>
            <person name="Bluhm B."/>
            <person name="Cannon C."/>
            <person name="Castanera R."/>
            <person name="Culley D."/>
            <person name="Daum C."/>
            <person name="Ezra D."/>
            <person name="Gonzalez J."/>
            <person name="Henrissat B."/>
            <person name="Kuo A."/>
            <person name="Liang C."/>
            <person name="Lipzen A."/>
            <person name="Lutzoni F."/>
            <person name="Magnuson J."/>
            <person name="Mondo S."/>
            <person name="Nolan M."/>
            <person name="Ohm R."/>
            <person name="Pangilinan J."/>
            <person name="Park H.-J."/>
            <person name="Ramirez L."/>
            <person name="Alfaro M."/>
            <person name="Sun H."/>
            <person name="Tritt A."/>
            <person name="Yoshinaga Y."/>
            <person name="Zwiers L.-H."/>
            <person name="Turgeon B."/>
            <person name="Goodwin S."/>
            <person name="Spatafora J."/>
            <person name="Crous P."/>
            <person name="Grigoriev I."/>
        </authorList>
    </citation>
    <scope>NUCLEOTIDE SEQUENCE</scope>
    <source>
        <strain evidence="2">CBS 627.86</strain>
    </source>
</reference>
<feature type="compositionally biased region" description="Basic and acidic residues" evidence="1">
    <location>
        <begin position="83"/>
        <end position="92"/>
    </location>
</feature>
<dbReference type="OrthoDB" id="3734244at2759"/>
<feature type="region of interest" description="Disordered" evidence="1">
    <location>
        <begin position="1"/>
        <end position="47"/>
    </location>
</feature>
<name>A0A6A5Z872_9PLEO</name>